<organism evidence="5">
    <name type="scientific">freshwater metagenome</name>
    <dbReference type="NCBI Taxonomy" id="449393"/>
    <lineage>
        <taxon>unclassified sequences</taxon>
        <taxon>metagenomes</taxon>
        <taxon>ecological metagenomes</taxon>
    </lineage>
</organism>
<evidence type="ECO:0000313" key="5">
    <source>
        <dbReference type="EMBL" id="CAB4911232.1"/>
    </source>
</evidence>
<dbReference type="InterPro" id="IPR014729">
    <property type="entry name" value="Rossmann-like_a/b/a_fold"/>
</dbReference>
<protein>
    <submittedName>
        <fullName evidence="5">Unannotated protein</fullName>
    </submittedName>
</protein>
<dbReference type="InterPro" id="IPR002500">
    <property type="entry name" value="PAPS_reduct_dom"/>
</dbReference>
<dbReference type="PANTHER" id="PTHR46509:SF1">
    <property type="entry name" value="PHOSPHOADENOSINE PHOSPHOSULFATE REDUCTASE"/>
    <property type="match status" value="1"/>
</dbReference>
<dbReference type="HAMAP" id="MF_00063">
    <property type="entry name" value="CysH"/>
    <property type="match status" value="1"/>
</dbReference>
<dbReference type="GO" id="GO:0005737">
    <property type="term" value="C:cytoplasm"/>
    <property type="evidence" value="ECO:0007669"/>
    <property type="project" value="TreeGrafter"/>
</dbReference>
<evidence type="ECO:0000256" key="3">
    <source>
        <dbReference type="ARBA" id="ARBA00024327"/>
    </source>
</evidence>
<dbReference type="Gene3D" id="3.40.50.620">
    <property type="entry name" value="HUPs"/>
    <property type="match status" value="1"/>
</dbReference>
<keyword evidence="2" id="KW-0560">Oxidoreductase</keyword>
<accession>A0A6J7GU24</accession>
<gene>
    <name evidence="5" type="ORF">UFOPK3564_01257</name>
</gene>
<dbReference type="PANTHER" id="PTHR46509">
    <property type="entry name" value="PHOSPHOADENOSINE PHOSPHOSULFATE REDUCTASE"/>
    <property type="match status" value="1"/>
</dbReference>
<dbReference type="Pfam" id="PF01507">
    <property type="entry name" value="PAPS_reduct"/>
    <property type="match status" value="1"/>
</dbReference>
<evidence type="ECO:0000256" key="1">
    <source>
        <dbReference type="ARBA" id="ARBA00009732"/>
    </source>
</evidence>
<dbReference type="PIRSF" id="PIRSF000857">
    <property type="entry name" value="PAPS_reductase"/>
    <property type="match status" value="1"/>
</dbReference>
<sequence length="223" mass="25048">MAVAVPTLPDLEGSSAQDVVAWALETYHPQIALACSFQKEESVLLDLIFKANPDARVFALDTDVLFEETYELWRRTEARYDTTIERWHGPSLEQQAAEHGDRLWDRDPSKCCGIRKVAPLKEGLSKLDAWTTGIRRDQSPARAGAKKVEWDDAFGLVKVNPLADWSDKDVWKHVLAEGLPYNPLHDRDYASIGCFHCTKQGAGREGRWASSAKIECGLHQEDA</sequence>
<proteinExistence type="inferred from homology"/>
<dbReference type="InterPro" id="IPR004511">
    <property type="entry name" value="PAPS/APS_Rdtase"/>
</dbReference>
<comment type="pathway">
    <text evidence="3">Sulfur metabolism; hydrogen sulfide biosynthesis; sulfite from sulfate.</text>
</comment>
<comment type="similarity">
    <text evidence="1">Belongs to the PAPS reductase family. CysH subfamily.</text>
</comment>
<dbReference type="NCBIfam" id="TIGR00434">
    <property type="entry name" value="cysH"/>
    <property type="match status" value="1"/>
</dbReference>
<dbReference type="AlphaFoldDB" id="A0A6J7GU24"/>
<name>A0A6J7GU24_9ZZZZ</name>
<dbReference type="NCBIfam" id="NF002537">
    <property type="entry name" value="PRK02090.1"/>
    <property type="match status" value="1"/>
</dbReference>
<dbReference type="CDD" id="cd23945">
    <property type="entry name" value="PAPS_reductase"/>
    <property type="match status" value="1"/>
</dbReference>
<dbReference type="GO" id="GO:0004604">
    <property type="term" value="F:phosphoadenylyl-sulfate reductase (thioredoxin) activity"/>
    <property type="evidence" value="ECO:0007669"/>
    <property type="project" value="InterPro"/>
</dbReference>
<feature type="domain" description="Phosphoadenosine phosphosulphate reductase" evidence="4">
    <location>
        <begin position="30"/>
        <end position="199"/>
    </location>
</feature>
<evidence type="ECO:0000259" key="4">
    <source>
        <dbReference type="Pfam" id="PF01507"/>
    </source>
</evidence>
<evidence type="ECO:0000256" key="2">
    <source>
        <dbReference type="ARBA" id="ARBA00023002"/>
    </source>
</evidence>
<dbReference type="SUPFAM" id="SSF52402">
    <property type="entry name" value="Adenine nucleotide alpha hydrolases-like"/>
    <property type="match status" value="1"/>
</dbReference>
<dbReference type="GO" id="GO:0019379">
    <property type="term" value="P:sulfate assimilation, phosphoadenylyl sulfate reduction by phosphoadenylyl-sulfate reductase (thioredoxin)"/>
    <property type="evidence" value="ECO:0007669"/>
    <property type="project" value="InterPro"/>
</dbReference>
<reference evidence="5" key="1">
    <citation type="submission" date="2020-05" db="EMBL/GenBank/DDBJ databases">
        <authorList>
            <person name="Chiriac C."/>
            <person name="Salcher M."/>
            <person name="Ghai R."/>
            <person name="Kavagutti S V."/>
        </authorList>
    </citation>
    <scope>NUCLEOTIDE SEQUENCE</scope>
</reference>
<dbReference type="EMBL" id="CAFBMK010000058">
    <property type="protein sequence ID" value="CAB4911232.1"/>
    <property type="molecule type" value="Genomic_DNA"/>
</dbReference>